<dbReference type="Proteomes" id="UP000183557">
    <property type="component" value="Unassembled WGS sequence"/>
</dbReference>
<feature type="region of interest" description="Disordered" evidence="1">
    <location>
        <begin position="1"/>
        <end position="23"/>
    </location>
</feature>
<keyword evidence="3" id="KW-1185">Reference proteome</keyword>
<proteinExistence type="predicted"/>
<feature type="region of interest" description="Disordered" evidence="1">
    <location>
        <begin position="35"/>
        <end position="63"/>
    </location>
</feature>
<feature type="compositionally biased region" description="Basic and acidic residues" evidence="1">
    <location>
        <begin position="53"/>
        <end position="63"/>
    </location>
</feature>
<evidence type="ECO:0000256" key="1">
    <source>
        <dbReference type="SAM" id="MobiDB-lite"/>
    </source>
</evidence>
<dbReference type="InterPro" id="IPR025549">
    <property type="entry name" value="YjzC"/>
</dbReference>
<dbReference type="EMBL" id="FOSB01000003">
    <property type="protein sequence ID" value="SFJ67968.1"/>
    <property type="molecule type" value="Genomic_DNA"/>
</dbReference>
<sequence>MSMADRYKTGEKAPEAGTYEFDGLVDGRKKDNVTEDEKQIELSNGDTFPPLRSSKEAAYWKKA</sequence>
<gene>
    <name evidence="2" type="ORF">SAMN04487936_103304</name>
</gene>
<accession>A0A1I3T9W0</accession>
<evidence type="ECO:0000313" key="2">
    <source>
        <dbReference type="EMBL" id="SFJ67968.1"/>
    </source>
</evidence>
<dbReference type="Pfam" id="PF14168">
    <property type="entry name" value="YjzC"/>
    <property type="match status" value="1"/>
</dbReference>
<reference evidence="3" key="1">
    <citation type="submission" date="2016-10" db="EMBL/GenBank/DDBJ databases">
        <authorList>
            <person name="Varghese N."/>
            <person name="Submissions S."/>
        </authorList>
    </citation>
    <scope>NUCLEOTIDE SEQUENCE [LARGE SCALE GENOMIC DNA]</scope>
    <source>
        <strain evidence="3">CGMCC 1.3704</strain>
    </source>
</reference>
<dbReference type="AlphaFoldDB" id="A0A1I3T9W0"/>
<organism evidence="2 3">
    <name type="scientific">Halobacillus dabanensis</name>
    <dbReference type="NCBI Taxonomy" id="240302"/>
    <lineage>
        <taxon>Bacteria</taxon>
        <taxon>Bacillati</taxon>
        <taxon>Bacillota</taxon>
        <taxon>Bacilli</taxon>
        <taxon>Bacillales</taxon>
        <taxon>Bacillaceae</taxon>
        <taxon>Halobacillus</taxon>
    </lineage>
</organism>
<name>A0A1I3T9W0_HALDA</name>
<feature type="compositionally biased region" description="Basic and acidic residues" evidence="1">
    <location>
        <begin position="1"/>
        <end position="14"/>
    </location>
</feature>
<dbReference type="STRING" id="240302.BN982_03281"/>
<protein>
    <submittedName>
        <fullName evidence="2">YjzC-like protein</fullName>
    </submittedName>
</protein>
<evidence type="ECO:0000313" key="3">
    <source>
        <dbReference type="Proteomes" id="UP000183557"/>
    </source>
</evidence>